<dbReference type="EMBL" id="SNRY01000278">
    <property type="protein sequence ID" value="KAA6343278.1"/>
    <property type="molecule type" value="Genomic_DNA"/>
</dbReference>
<organism evidence="1">
    <name type="scientific">termite gut metagenome</name>
    <dbReference type="NCBI Taxonomy" id="433724"/>
    <lineage>
        <taxon>unclassified sequences</taxon>
        <taxon>metagenomes</taxon>
        <taxon>organismal metagenomes</taxon>
    </lineage>
</organism>
<accession>A0A5J4SBK8</accession>
<evidence type="ECO:0000313" key="1">
    <source>
        <dbReference type="EMBL" id="KAA6343278.1"/>
    </source>
</evidence>
<comment type="caution">
    <text evidence="1">The sequence shown here is derived from an EMBL/GenBank/DDBJ whole genome shotgun (WGS) entry which is preliminary data.</text>
</comment>
<protein>
    <submittedName>
        <fullName evidence="1">Uncharacterized protein</fullName>
    </submittedName>
</protein>
<sequence>MYEIAFLNLVLIFFKLNSNLTKTQGAVFFVKSSSNLFSIYQINWVNVLL</sequence>
<reference evidence="1" key="1">
    <citation type="submission" date="2019-03" db="EMBL/GenBank/DDBJ databases">
        <title>Single cell metagenomics reveals metabolic interactions within the superorganism composed of flagellate Streblomastix strix and complex community of Bacteroidetes bacteria on its surface.</title>
        <authorList>
            <person name="Treitli S.C."/>
            <person name="Kolisko M."/>
            <person name="Husnik F."/>
            <person name="Keeling P."/>
            <person name="Hampl V."/>
        </authorList>
    </citation>
    <scope>NUCLEOTIDE SEQUENCE</scope>
    <source>
        <strain evidence="1">STM</strain>
    </source>
</reference>
<dbReference type="AlphaFoldDB" id="A0A5J4SBK8"/>
<name>A0A5J4SBK8_9ZZZZ</name>
<proteinExistence type="predicted"/>
<gene>
    <name evidence="1" type="ORF">EZS27_009034</name>
</gene>